<evidence type="ECO:0008006" key="3">
    <source>
        <dbReference type="Google" id="ProtNLM"/>
    </source>
</evidence>
<organism evidence="1 2">
    <name type="scientific">Shewanella electrica</name>
    <dbReference type="NCBI Taxonomy" id="515560"/>
    <lineage>
        <taxon>Bacteria</taxon>
        <taxon>Pseudomonadati</taxon>
        <taxon>Pseudomonadota</taxon>
        <taxon>Gammaproteobacteria</taxon>
        <taxon>Alteromonadales</taxon>
        <taxon>Shewanellaceae</taxon>
        <taxon>Shewanella</taxon>
    </lineage>
</organism>
<dbReference type="SUPFAM" id="SSF53756">
    <property type="entry name" value="UDP-Glycosyltransferase/glycogen phosphorylase"/>
    <property type="match status" value="1"/>
</dbReference>
<proteinExistence type="predicted"/>
<sequence length="354" mass="38449">MISNQRILFIPVSSAEGIGEYMRSLIIAHAAKQRWPELDIHFILSRKAPYAHDCPFNSHLVDSSPTKETAKVNQIIQALNPSVVIFDASGRRSQLACARAGGAKVVFISQHRKKRARGMKIGRAKLTDLHLVVQPEFAIEPLSWLERLKCHCFNISRPRHVGMVFTPPEPATTALLLEKFQLAKDNYVLVNAGSGAHFIGDRLATDVFAEQAVMLAQQGVKIVLVVGRNYPAEATVHPNMVTIPSLNNDEFIALLANARAALLSGGGTMLQAIALHIPTVAVAVAKDQHERVAACANAGVIEAVTSIDTIAPALLKICSDAHNPKQRALLANLDVPNGLESIIRELEEIMPTCV</sequence>
<dbReference type="EMBL" id="JAKOGG010000008">
    <property type="protein sequence ID" value="MCS4557333.1"/>
    <property type="molecule type" value="Genomic_DNA"/>
</dbReference>
<reference evidence="2" key="1">
    <citation type="submission" date="2023-07" db="EMBL/GenBank/DDBJ databases">
        <title>Shewanella mangrovi sp. nov., an acetaldehyde- degrading bacterium isolated from mangrove sediment.</title>
        <authorList>
            <person name="Liu Y."/>
        </authorList>
    </citation>
    <scope>NUCLEOTIDE SEQUENCE [LARGE SCALE GENOMIC DNA]</scope>
    <source>
        <strain evidence="2">C32</strain>
    </source>
</reference>
<evidence type="ECO:0000313" key="1">
    <source>
        <dbReference type="EMBL" id="MCS4557333.1"/>
    </source>
</evidence>
<comment type="caution">
    <text evidence="1">The sequence shown here is derived from an EMBL/GenBank/DDBJ whole genome shotgun (WGS) entry which is preliminary data.</text>
</comment>
<dbReference type="Gene3D" id="3.40.50.2000">
    <property type="entry name" value="Glycogen Phosphorylase B"/>
    <property type="match status" value="1"/>
</dbReference>
<dbReference type="RefSeq" id="WP_238896811.1">
    <property type="nucleotide sequence ID" value="NZ_JAKOGG010000008.1"/>
</dbReference>
<accession>A0ABT2FM41</accession>
<keyword evidence="2" id="KW-1185">Reference proteome</keyword>
<evidence type="ECO:0000313" key="2">
    <source>
        <dbReference type="Proteomes" id="UP001201549"/>
    </source>
</evidence>
<name>A0ABT2FM41_9GAMM</name>
<protein>
    <recommendedName>
        <fullName evidence="3">Glycosyl transferase family 28 C-terminal domain-containing protein</fullName>
    </recommendedName>
</protein>
<dbReference type="Proteomes" id="UP001201549">
    <property type="component" value="Unassembled WGS sequence"/>
</dbReference>
<gene>
    <name evidence="1" type="ORF">L9G74_12845</name>
</gene>